<dbReference type="SUPFAM" id="SSF53756">
    <property type="entry name" value="UDP-Glycosyltransferase/glycogen phosphorylase"/>
    <property type="match status" value="1"/>
</dbReference>
<protein>
    <submittedName>
        <fullName evidence="4">Glycosyltransferase</fullName>
    </submittedName>
</protein>
<evidence type="ECO:0000256" key="1">
    <source>
        <dbReference type="ARBA" id="ARBA00022676"/>
    </source>
</evidence>
<dbReference type="AlphaFoldDB" id="A0A367ZQY6"/>
<comment type="caution">
    <text evidence="4">The sequence shown here is derived from an EMBL/GenBank/DDBJ whole genome shotgun (WGS) entry which is preliminary data.</text>
</comment>
<dbReference type="CDD" id="cd03808">
    <property type="entry name" value="GT4_CapM-like"/>
    <property type="match status" value="1"/>
</dbReference>
<name>A0A367ZQY6_9BACT</name>
<dbReference type="InterPro" id="IPR028098">
    <property type="entry name" value="Glyco_trans_4-like_N"/>
</dbReference>
<dbReference type="Proteomes" id="UP000252355">
    <property type="component" value="Unassembled WGS sequence"/>
</dbReference>
<feature type="domain" description="Glycosyltransferase subfamily 4-like N-terminal" evidence="3">
    <location>
        <begin position="18"/>
        <end position="162"/>
    </location>
</feature>
<organism evidence="4 5">
    <name type="scientific">Candidatus Ozemobacter sibiricus</name>
    <dbReference type="NCBI Taxonomy" id="2268124"/>
    <lineage>
        <taxon>Bacteria</taxon>
        <taxon>Candidatus Ozemobacteria</taxon>
        <taxon>Candidatus Ozemobacterales</taxon>
        <taxon>Candidatus Ozemobacteraceae</taxon>
        <taxon>Candidatus Ozemobacter</taxon>
    </lineage>
</organism>
<dbReference type="PANTHER" id="PTHR12526">
    <property type="entry name" value="GLYCOSYLTRANSFERASE"/>
    <property type="match status" value="1"/>
</dbReference>
<dbReference type="Pfam" id="PF13692">
    <property type="entry name" value="Glyco_trans_1_4"/>
    <property type="match status" value="1"/>
</dbReference>
<gene>
    <name evidence="4" type="ORF">OZSIB_2868</name>
</gene>
<evidence type="ECO:0000313" key="4">
    <source>
        <dbReference type="EMBL" id="RCK80555.1"/>
    </source>
</evidence>
<proteinExistence type="predicted"/>
<keyword evidence="1" id="KW-0328">Glycosyltransferase</keyword>
<evidence type="ECO:0000256" key="2">
    <source>
        <dbReference type="ARBA" id="ARBA00022679"/>
    </source>
</evidence>
<dbReference type="PANTHER" id="PTHR12526:SF510">
    <property type="entry name" value="D-INOSITOL 3-PHOSPHATE GLYCOSYLTRANSFERASE"/>
    <property type="match status" value="1"/>
</dbReference>
<keyword evidence="2 4" id="KW-0808">Transferase</keyword>
<evidence type="ECO:0000313" key="5">
    <source>
        <dbReference type="Proteomes" id="UP000252355"/>
    </source>
</evidence>
<evidence type="ECO:0000259" key="3">
    <source>
        <dbReference type="Pfam" id="PF13579"/>
    </source>
</evidence>
<sequence>MHDRSHDAFFFSAQIPFLKEHGVRITAVSSPEPDLEAFGRQVGVPVRGVPMARRLAPAADLLSLFRLYRLFRAERPDIVHSHTPKAGLLGTLAASLAGIRGRVLSIFGLPQMTLAGPMKRLLDTTTRLACRHAHLVWCDSPSMRRHVIRERLCPPRKVFVLGQGSVSGIDAEGRFNPAAYGLDRQLEVRSRYGIPLDAPVIGFIGRVVREKGMGELARAWRQIRQEFPHAHLLLVGIFEPIDPLMPEEENILRQDPRVHLTGWRHDIPEHLAIMDLLVNPSYREGFGVAHLEAAAMGKPVLASRIPGSIDSVVDGVTGTLIPPRDVQALIGALRRYLADPALRHRHGQAGRARALAHFQPPALAAGLLNKYRQLLSPS</sequence>
<accession>A0A367ZQY6</accession>
<reference evidence="4 5" key="1">
    <citation type="submission" date="2018-05" db="EMBL/GenBank/DDBJ databases">
        <title>A metagenomic window into the 2 km-deep terrestrial subsurface aquifer revealed taxonomically and functionally diverse microbial community comprising novel uncultured bacterial lineages.</title>
        <authorList>
            <person name="Kadnikov V.V."/>
            <person name="Mardanov A.V."/>
            <person name="Beletsky A.V."/>
            <person name="Banks D."/>
            <person name="Pimenov N.V."/>
            <person name="Frank Y.A."/>
            <person name="Karnachuk O.V."/>
            <person name="Ravin N.V."/>
        </authorList>
    </citation>
    <scope>NUCLEOTIDE SEQUENCE [LARGE SCALE GENOMIC DNA]</scope>
    <source>
        <strain evidence="4">BY5</strain>
    </source>
</reference>
<dbReference type="Gene3D" id="3.40.50.2000">
    <property type="entry name" value="Glycogen Phosphorylase B"/>
    <property type="match status" value="2"/>
</dbReference>
<dbReference type="EMBL" id="QOQW01000005">
    <property type="protein sequence ID" value="RCK80555.1"/>
    <property type="molecule type" value="Genomic_DNA"/>
</dbReference>
<dbReference type="GO" id="GO:0016757">
    <property type="term" value="F:glycosyltransferase activity"/>
    <property type="evidence" value="ECO:0007669"/>
    <property type="project" value="UniProtKB-KW"/>
</dbReference>
<dbReference type="Pfam" id="PF13579">
    <property type="entry name" value="Glyco_trans_4_4"/>
    <property type="match status" value="1"/>
</dbReference>